<feature type="transmembrane region" description="Helical" evidence="1">
    <location>
        <begin position="54"/>
        <end position="73"/>
    </location>
</feature>
<sequence length="93" mass="10852">MYRGLARRHDFVLVSCFAFLLVSDFTLGSSLIHHSLLLEFLLLLETIILKAPRRFLFFFMQVEAYLLIFSGTVSSRMVTQRNYQSVYIQNLAL</sequence>
<keyword evidence="1" id="KW-1133">Transmembrane helix</keyword>
<dbReference type="EMBL" id="GGEC01082730">
    <property type="protein sequence ID" value="MBX63214.1"/>
    <property type="molecule type" value="Transcribed_RNA"/>
</dbReference>
<evidence type="ECO:0000256" key="1">
    <source>
        <dbReference type="SAM" id="Phobius"/>
    </source>
</evidence>
<protein>
    <submittedName>
        <fullName evidence="2">Uncharacterized protein</fullName>
    </submittedName>
</protein>
<organism evidence="2">
    <name type="scientific">Rhizophora mucronata</name>
    <name type="common">Asiatic mangrove</name>
    <dbReference type="NCBI Taxonomy" id="61149"/>
    <lineage>
        <taxon>Eukaryota</taxon>
        <taxon>Viridiplantae</taxon>
        <taxon>Streptophyta</taxon>
        <taxon>Embryophyta</taxon>
        <taxon>Tracheophyta</taxon>
        <taxon>Spermatophyta</taxon>
        <taxon>Magnoliopsida</taxon>
        <taxon>eudicotyledons</taxon>
        <taxon>Gunneridae</taxon>
        <taxon>Pentapetalae</taxon>
        <taxon>rosids</taxon>
        <taxon>fabids</taxon>
        <taxon>Malpighiales</taxon>
        <taxon>Rhizophoraceae</taxon>
        <taxon>Rhizophora</taxon>
    </lineage>
</organism>
<proteinExistence type="predicted"/>
<name>A0A2P2Q8F0_RHIMU</name>
<dbReference type="AlphaFoldDB" id="A0A2P2Q8F0"/>
<reference evidence="2" key="1">
    <citation type="submission" date="2018-02" db="EMBL/GenBank/DDBJ databases">
        <title>Rhizophora mucronata_Transcriptome.</title>
        <authorList>
            <person name="Meera S.P."/>
            <person name="Sreeshan A."/>
            <person name="Augustine A."/>
        </authorList>
    </citation>
    <scope>NUCLEOTIDE SEQUENCE</scope>
    <source>
        <tissue evidence="2">Leaf</tissue>
    </source>
</reference>
<evidence type="ECO:0000313" key="2">
    <source>
        <dbReference type="EMBL" id="MBX63214.1"/>
    </source>
</evidence>
<keyword evidence="1" id="KW-0812">Transmembrane</keyword>
<keyword evidence="1" id="KW-0472">Membrane</keyword>
<accession>A0A2P2Q8F0</accession>